<evidence type="ECO:0000256" key="41">
    <source>
        <dbReference type="ARBA" id="ARBA00076143"/>
    </source>
</evidence>
<dbReference type="PROSITE" id="PS51192">
    <property type="entry name" value="HELICASE_ATP_BIND_1"/>
    <property type="match status" value="1"/>
</dbReference>
<name>A0A7L3HY58_9PASS</name>
<evidence type="ECO:0000256" key="26">
    <source>
        <dbReference type="ARBA" id="ARBA00022845"/>
    </source>
</evidence>
<evidence type="ECO:0000256" key="29">
    <source>
        <dbReference type="ARBA" id="ARBA00022895"/>
    </source>
</evidence>
<keyword evidence="12" id="KW-0158">Chromosome</keyword>
<keyword evidence="26" id="KW-0810">Translation regulation</keyword>
<keyword evidence="22" id="KW-0378">Hydrolase</keyword>
<evidence type="ECO:0000313" key="46">
    <source>
        <dbReference type="EMBL" id="NXU09336.1"/>
    </source>
</evidence>
<evidence type="ECO:0000256" key="34">
    <source>
        <dbReference type="ARBA" id="ARBA00023128"/>
    </source>
</evidence>
<keyword evidence="37" id="KW-0539">Nucleus</keyword>
<dbReference type="Pfam" id="PF07717">
    <property type="entry name" value="OB_NTP_bind"/>
    <property type="match status" value="1"/>
</dbReference>
<dbReference type="GO" id="GO:0003678">
    <property type="term" value="F:DNA helicase activity"/>
    <property type="evidence" value="ECO:0007669"/>
    <property type="project" value="TreeGrafter"/>
</dbReference>
<evidence type="ECO:0000256" key="16">
    <source>
        <dbReference type="ARBA" id="ARBA00022553"/>
    </source>
</evidence>
<evidence type="ECO:0000256" key="15">
    <source>
        <dbReference type="ARBA" id="ARBA00022491"/>
    </source>
</evidence>
<dbReference type="Gene3D" id="3.40.50.300">
    <property type="entry name" value="P-loop containing nucleotide triphosphate hydrolases"/>
    <property type="match status" value="2"/>
</dbReference>
<gene>
    <name evidence="46" type="primary">Dhx36</name>
    <name evidence="46" type="ORF">PARPUN_R06732</name>
</gene>
<dbReference type="PANTHER" id="PTHR18934">
    <property type="entry name" value="ATP-DEPENDENT RNA HELICASE"/>
    <property type="match status" value="1"/>
</dbReference>
<evidence type="ECO:0000256" key="9">
    <source>
        <dbReference type="ARBA" id="ARBA00004574"/>
    </source>
</evidence>
<dbReference type="FunFam" id="3.40.50.300:FF:000739">
    <property type="entry name" value="Putative ATP-dependent RNA helicase DHX36"/>
    <property type="match status" value="1"/>
</dbReference>
<keyword evidence="32" id="KW-0051">Antiviral defense</keyword>
<dbReference type="SMART" id="SM00490">
    <property type="entry name" value="HELICc"/>
    <property type="match status" value="1"/>
</dbReference>
<dbReference type="SMART" id="SM00847">
    <property type="entry name" value="HA2"/>
    <property type="match status" value="1"/>
</dbReference>
<dbReference type="GO" id="GO:0046872">
    <property type="term" value="F:metal ion binding"/>
    <property type="evidence" value="ECO:0007669"/>
    <property type="project" value="UniProtKB-KW"/>
</dbReference>
<dbReference type="GO" id="GO:0030424">
    <property type="term" value="C:axon"/>
    <property type="evidence" value="ECO:0007669"/>
    <property type="project" value="UniProtKB-SubCell"/>
</dbReference>
<evidence type="ECO:0000256" key="6">
    <source>
        <dbReference type="ARBA" id="ARBA00004484"/>
    </source>
</evidence>
<keyword evidence="25" id="KW-0460">Magnesium</keyword>
<dbReference type="GO" id="GO:0002151">
    <property type="term" value="F:G-quadruplex RNA binding"/>
    <property type="evidence" value="ECO:0007669"/>
    <property type="project" value="TreeGrafter"/>
</dbReference>
<keyword evidence="20" id="KW-0547">Nucleotide-binding</keyword>
<keyword evidence="33" id="KW-0238">DNA-binding</keyword>
<evidence type="ECO:0000256" key="11">
    <source>
        <dbReference type="ARBA" id="ARBA00022448"/>
    </source>
</evidence>
<evidence type="ECO:0000256" key="10">
    <source>
        <dbReference type="ARBA" id="ARBA00012552"/>
    </source>
</evidence>
<dbReference type="GO" id="GO:0051607">
    <property type="term" value="P:defense response to virus"/>
    <property type="evidence" value="ECO:0007669"/>
    <property type="project" value="UniProtKB-KW"/>
</dbReference>
<evidence type="ECO:0000256" key="19">
    <source>
        <dbReference type="ARBA" id="ARBA00022737"/>
    </source>
</evidence>
<keyword evidence="30" id="KW-0007">Acetylation</keyword>
<dbReference type="AlphaFoldDB" id="A0A7L3HY58"/>
<dbReference type="FunFam" id="1.20.120.1080:FF:000002">
    <property type="entry name" value="Putative ATP-dependent RNA helicase DHX36"/>
    <property type="match status" value="1"/>
</dbReference>
<dbReference type="GO" id="GO:0030154">
    <property type="term" value="P:cell differentiation"/>
    <property type="evidence" value="ECO:0007669"/>
    <property type="project" value="UniProtKB-KW"/>
</dbReference>
<keyword evidence="14" id="KW-0963">Cytoplasm</keyword>
<feature type="region of interest" description="Disordered" evidence="43">
    <location>
        <begin position="19"/>
        <end position="57"/>
    </location>
</feature>
<dbReference type="PROSITE" id="PS00690">
    <property type="entry name" value="DEAH_ATP_HELICASE"/>
    <property type="match status" value="1"/>
</dbReference>
<keyword evidence="13" id="KW-0217">Developmental protein</keyword>
<dbReference type="InterPro" id="IPR027417">
    <property type="entry name" value="P-loop_NTPase"/>
</dbReference>
<evidence type="ECO:0000256" key="22">
    <source>
        <dbReference type="ARBA" id="ARBA00022801"/>
    </source>
</evidence>
<feature type="non-terminal residue" evidence="46">
    <location>
        <position position="1"/>
    </location>
</feature>
<evidence type="ECO:0000256" key="32">
    <source>
        <dbReference type="ARBA" id="ARBA00023118"/>
    </source>
</evidence>
<evidence type="ECO:0000256" key="1">
    <source>
        <dbReference type="ARBA" id="ARBA00001946"/>
    </source>
</evidence>
<keyword evidence="38" id="KW-0966">Cell projection</keyword>
<dbReference type="InterPro" id="IPR011709">
    <property type="entry name" value="DEAD-box_helicase_OB_fold"/>
</dbReference>
<keyword evidence="18" id="KW-0479">Metal-binding</keyword>
<keyword evidence="31" id="KW-0805">Transcription regulation</keyword>
<dbReference type="InterPro" id="IPR007502">
    <property type="entry name" value="Helicase-assoc_dom"/>
</dbReference>
<evidence type="ECO:0000256" key="14">
    <source>
        <dbReference type="ARBA" id="ARBA00022490"/>
    </source>
</evidence>
<evidence type="ECO:0000256" key="31">
    <source>
        <dbReference type="ARBA" id="ARBA00023015"/>
    </source>
</evidence>
<evidence type="ECO:0000256" key="42">
    <source>
        <dbReference type="ARBA" id="ARBA00083335"/>
    </source>
</evidence>
<keyword evidence="21" id="KW-0221">Differentiation</keyword>
<evidence type="ECO:0000256" key="35">
    <source>
        <dbReference type="ARBA" id="ARBA00023159"/>
    </source>
</evidence>
<accession>A0A7L3HY58</accession>
<dbReference type="Pfam" id="PF00271">
    <property type="entry name" value="Helicase_C"/>
    <property type="match status" value="1"/>
</dbReference>
<dbReference type="Pfam" id="PF21010">
    <property type="entry name" value="HA2_C"/>
    <property type="match status" value="1"/>
</dbReference>
<dbReference type="PANTHER" id="PTHR18934:SF237">
    <property type="entry name" value="ATP-DEPENDENT DNA_RNA HELICASE DHX36"/>
    <property type="match status" value="1"/>
</dbReference>
<dbReference type="CDD" id="cd17981">
    <property type="entry name" value="DEXHc_DHX36"/>
    <property type="match status" value="1"/>
</dbReference>
<evidence type="ECO:0000256" key="17">
    <source>
        <dbReference type="ARBA" id="ARBA00022588"/>
    </source>
</evidence>
<dbReference type="GO" id="GO:0005524">
    <property type="term" value="F:ATP binding"/>
    <property type="evidence" value="ECO:0007669"/>
    <property type="project" value="UniProtKB-KW"/>
</dbReference>
<evidence type="ECO:0000256" key="36">
    <source>
        <dbReference type="ARBA" id="ARBA00023163"/>
    </source>
</evidence>
<keyword evidence="36" id="KW-0804">Transcription</keyword>
<keyword evidence="27" id="KW-0391">Immunity</keyword>
<evidence type="ECO:0000256" key="8">
    <source>
        <dbReference type="ARBA" id="ARBA00004514"/>
    </source>
</evidence>
<comment type="subcellular location">
    <subcellularLocation>
        <location evidence="7">Cell projection</location>
        <location evidence="7">Axon</location>
    </subcellularLocation>
    <subcellularLocation>
        <location evidence="4">Cell projection</location>
        <location evidence="4">Dendrite</location>
    </subcellularLocation>
    <subcellularLocation>
        <location evidence="9">Chromosome</location>
        <location evidence="9">Telomere</location>
    </subcellularLocation>
    <subcellularLocation>
        <location evidence="3">Cytoplasm</location>
        <location evidence="3">Stress granule</location>
    </subcellularLocation>
    <subcellularLocation>
        <location evidence="8">Cytoplasm</location>
        <location evidence="8">Cytosol</location>
    </subcellularLocation>
    <subcellularLocation>
        <location evidence="2">Mitochondrion</location>
    </subcellularLocation>
    <subcellularLocation>
        <location evidence="5">Nucleus speckle</location>
    </subcellularLocation>
    <subcellularLocation>
        <location evidence="6">Perikaryon</location>
    </subcellularLocation>
</comment>
<comment type="catalytic activity">
    <reaction evidence="39">
        <text>ATP + H2O = ADP + phosphate + H(+)</text>
        <dbReference type="Rhea" id="RHEA:13065"/>
        <dbReference type="ChEBI" id="CHEBI:15377"/>
        <dbReference type="ChEBI" id="CHEBI:15378"/>
        <dbReference type="ChEBI" id="CHEBI:30616"/>
        <dbReference type="ChEBI" id="CHEBI:43474"/>
        <dbReference type="ChEBI" id="CHEBI:456216"/>
        <dbReference type="EC" id="3.6.4.13"/>
    </reaction>
</comment>
<dbReference type="InterPro" id="IPR011545">
    <property type="entry name" value="DEAD/DEAH_box_helicase_dom"/>
</dbReference>
<proteinExistence type="predicted"/>
<dbReference type="GO" id="GO:0010494">
    <property type="term" value="C:cytoplasmic stress granule"/>
    <property type="evidence" value="ECO:0007669"/>
    <property type="project" value="UniProtKB-SubCell"/>
</dbReference>
<keyword evidence="34" id="KW-0496">Mitochondrion</keyword>
<evidence type="ECO:0000256" key="33">
    <source>
        <dbReference type="ARBA" id="ARBA00023125"/>
    </source>
</evidence>
<dbReference type="GO" id="GO:0043204">
    <property type="term" value="C:perikaryon"/>
    <property type="evidence" value="ECO:0007669"/>
    <property type="project" value="UniProtKB-SubCell"/>
</dbReference>
<keyword evidence="17" id="KW-0399">Innate immunity</keyword>
<dbReference type="FunFam" id="3.40.50.300:FF:000670">
    <property type="entry name" value="Putative ATP-dependent RNA helicase DHX36"/>
    <property type="match status" value="1"/>
</dbReference>
<protein>
    <recommendedName>
        <fullName evidence="40">ATP-dependent DNA/RNA helicase DHX36</fullName>
        <ecNumber evidence="10">3.6.4.13</ecNumber>
    </recommendedName>
    <alternativeName>
        <fullName evidence="42">DEAD/H box polypeptide 36</fullName>
    </alternativeName>
    <alternativeName>
        <fullName evidence="41">MLE-like protein 1</fullName>
    </alternativeName>
</protein>
<dbReference type="CDD" id="cd18791">
    <property type="entry name" value="SF2_C_RHA"/>
    <property type="match status" value="1"/>
</dbReference>
<dbReference type="InterPro" id="IPR059023">
    <property type="entry name" value="RNA_hel_CTD"/>
</dbReference>
<dbReference type="SUPFAM" id="SSF52540">
    <property type="entry name" value="P-loop containing nucleoside triphosphate hydrolases"/>
    <property type="match status" value="1"/>
</dbReference>
<dbReference type="EC" id="3.6.4.13" evidence="10"/>
<keyword evidence="28" id="KW-0694">RNA-binding</keyword>
<evidence type="ECO:0000259" key="45">
    <source>
        <dbReference type="PROSITE" id="PS51194"/>
    </source>
</evidence>
<dbReference type="GO" id="GO:0006417">
    <property type="term" value="P:regulation of translation"/>
    <property type="evidence" value="ECO:0007669"/>
    <property type="project" value="UniProtKB-KW"/>
</dbReference>
<keyword evidence="35" id="KW-0010">Activator</keyword>
<evidence type="ECO:0000256" key="3">
    <source>
        <dbReference type="ARBA" id="ARBA00004210"/>
    </source>
</evidence>
<sequence>RAVVRMDERREEQIVQLLNSVQTKNDKEQEAMSWWSGDEEGPTPEQPAKVKPDAEKAPVRRRRALEKTSLDWEVEYLCEKNEQDANLDEQLKEDLMKKRSDPRYIEMQRFREKLPSYGMREELVKLINSHRVTVISGETGCGKTTQVTQFILDDHIERGLGSTCRIVCTQPRRISAISVAERVAAERAEGCGNGRSTGYQIRLQSRLPRKQGSILYCTTGIVLQWLQSDKHLSSISHVVLDEIHERNLQSDVLMSIIKDLLNVRQDLKVILMSATLNAEKFSEYFDHCPMIHIPGFTFPVVEYLLEDVIEKLRQVYTPEKTDCRLRWRKGFMQGHVSRPEKEEKEEIYRQQWPGYLRQLQGRYSASTINALEMMDDDKVDLDLVAALIRHIVLEEEDGAILVFLPGWDNISTLHELLMSQVMFKSDRFLIIPLHSLMPTVNQTQVFKKTPPGVRKIVIATNIAETSITIDDVVFVIDGGKIKETHFDTQNNISTMAAEWVSKANAKQRKGRAGRVQPGHCYHLYNGLRASLLDDYQLPEILRTPLEELCLQIKILKLGGIAYFLSKLMDPPSRDAVMLAINHLMELNALDRQEELTPLGVHLARLPVEPHIGKMILFGALFCCLDPVLTIAASLSFKDPFVIPLGKEKVADARRKELSKNSKSDHLTVVNAFTGWEEARRCGFRNEKDYCWEYFLSSNTMQMLLNMKGQFAEHLLAAGFVNSRNPNDPKSNTNSGNEKLLKAVICAGLYPKVAKIRPSFSKKRKMVKVCTKTDGSVNIHPKSVNVEETEFHYNWLVYHLKMRTSSIYLYDCTEVSPYCLLFFGGDISIQKDKDQETIAVDEWIVFQSPARIAHLVKNLRKELDDLLQEKIENPHPVDWNDIKSRDTAVLTAIIDLITTQENEGVRNFAPRFQGERYS</sequence>
<dbReference type="GO" id="GO:0030425">
    <property type="term" value="C:dendrite"/>
    <property type="evidence" value="ECO:0007669"/>
    <property type="project" value="UniProtKB-SubCell"/>
</dbReference>
<evidence type="ECO:0000256" key="18">
    <source>
        <dbReference type="ARBA" id="ARBA00022723"/>
    </source>
</evidence>
<comment type="caution">
    <text evidence="46">The sequence shown here is derived from an EMBL/GenBank/DDBJ whole genome shotgun (WGS) entry which is preliminary data.</text>
</comment>
<evidence type="ECO:0000313" key="47">
    <source>
        <dbReference type="Proteomes" id="UP000570592"/>
    </source>
</evidence>
<keyword evidence="19" id="KW-0677">Repeat</keyword>
<dbReference type="GO" id="GO:0005739">
    <property type="term" value="C:mitochondrion"/>
    <property type="evidence" value="ECO:0007669"/>
    <property type="project" value="UniProtKB-SubCell"/>
</dbReference>
<evidence type="ECO:0000256" key="23">
    <source>
        <dbReference type="ARBA" id="ARBA00022806"/>
    </source>
</evidence>
<evidence type="ECO:0000256" key="4">
    <source>
        <dbReference type="ARBA" id="ARBA00004279"/>
    </source>
</evidence>
<keyword evidence="29" id="KW-0779">Telomere</keyword>
<dbReference type="Proteomes" id="UP000570592">
    <property type="component" value="Unassembled WGS sequence"/>
</dbReference>
<evidence type="ECO:0000256" key="38">
    <source>
        <dbReference type="ARBA" id="ARBA00023273"/>
    </source>
</evidence>
<dbReference type="PROSITE" id="PS51194">
    <property type="entry name" value="HELICASE_CTER"/>
    <property type="match status" value="1"/>
</dbReference>
<dbReference type="Pfam" id="PF04408">
    <property type="entry name" value="WHD_HA2"/>
    <property type="match status" value="1"/>
</dbReference>
<evidence type="ECO:0000256" key="21">
    <source>
        <dbReference type="ARBA" id="ARBA00022782"/>
    </source>
</evidence>
<feature type="domain" description="Helicase ATP-binding" evidence="44">
    <location>
        <begin position="124"/>
        <end position="294"/>
    </location>
</feature>
<evidence type="ECO:0000256" key="28">
    <source>
        <dbReference type="ARBA" id="ARBA00022884"/>
    </source>
</evidence>
<dbReference type="InterPro" id="IPR001650">
    <property type="entry name" value="Helicase_C-like"/>
</dbReference>
<keyword evidence="16" id="KW-0597">Phosphoprotein</keyword>
<dbReference type="SMART" id="SM00487">
    <property type="entry name" value="DEXDc"/>
    <property type="match status" value="1"/>
</dbReference>
<keyword evidence="23 46" id="KW-0347">Helicase</keyword>
<evidence type="ECO:0000256" key="12">
    <source>
        <dbReference type="ARBA" id="ARBA00022454"/>
    </source>
</evidence>
<evidence type="ECO:0000256" key="24">
    <source>
        <dbReference type="ARBA" id="ARBA00022840"/>
    </source>
</evidence>
<dbReference type="GO" id="GO:0005829">
    <property type="term" value="C:cytosol"/>
    <property type="evidence" value="ECO:0007669"/>
    <property type="project" value="UniProtKB-SubCell"/>
</dbReference>
<evidence type="ECO:0000256" key="5">
    <source>
        <dbReference type="ARBA" id="ARBA00004324"/>
    </source>
</evidence>
<organism evidence="46 47">
    <name type="scientific">Pardalotus punctatus</name>
    <name type="common">spotted pardalote</name>
    <dbReference type="NCBI Taxonomy" id="254575"/>
    <lineage>
        <taxon>Eukaryota</taxon>
        <taxon>Metazoa</taxon>
        <taxon>Chordata</taxon>
        <taxon>Craniata</taxon>
        <taxon>Vertebrata</taxon>
        <taxon>Euteleostomi</taxon>
        <taxon>Archelosauria</taxon>
        <taxon>Archosauria</taxon>
        <taxon>Dinosauria</taxon>
        <taxon>Saurischia</taxon>
        <taxon>Theropoda</taxon>
        <taxon>Coelurosauria</taxon>
        <taxon>Aves</taxon>
        <taxon>Neognathae</taxon>
        <taxon>Neoaves</taxon>
        <taxon>Telluraves</taxon>
        <taxon>Australaves</taxon>
        <taxon>Passeriformes</taxon>
        <taxon>Meliphagoidea</taxon>
        <taxon>Pardalotidae</taxon>
        <taxon>Pardalotus</taxon>
    </lineage>
</organism>
<dbReference type="InterPro" id="IPR002464">
    <property type="entry name" value="DNA/RNA_helicase_DEAH_CS"/>
</dbReference>
<dbReference type="GO" id="GO:0051880">
    <property type="term" value="F:G-quadruplex DNA binding"/>
    <property type="evidence" value="ECO:0007669"/>
    <property type="project" value="TreeGrafter"/>
</dbReference>
<evidence type="ECO:0000256" key="37">
    <source>
        <dbReference type="ARBA" id="ARBA00023242"/>
    </source>
</evidence>
<dbReference type="InterPro" id="IPR048333">
    <property type="entry name" value="HA2_WH"/>
</dbReference>
<evidence type="ECO:0000256" key="27">
    <source>
        <dbReference type="ARBA" id="ARBA00022859"/>
    </source>
</evidence>
<comment type="cofactor">
    <cofactor evidence="1">
        <name>Mg(2+)</name>
        <dbReference type="ChEBI" id="CHEBI:18420"/>
    </cofactor>
</comment>
<dbReference type="GO" id="GO:0016607">
    <property type="term" value="C:nuclear speck"/>
    <property type="evidence" value="ECO:0007669"/>
    <property type="project" value="UniProtKB-SubCell"/>
</dbReference>
<keyword evidence="24" id="KW-0067">ATP-binding</keyword>
<dbReference type="InterPro" id="IPR014001">
    <property type="entry name" value="Helicase_ATP-bd"/>
</dbReference>
<evidence type="ECO:0000256" key="40">
    <source>
        <dbReference type="ARBA" id="ARBA00069921"/>
    </source>
</evidence>
<dbReference type="GO" id="GO:0003724">
    <property type="term" value="F:RNA helicase activity"/>
    <property type="evidence" value="ECO:0007669"/>
    <property type="project" value="UniProtKB-EC"/>
</dbReference>
<dbReference type="GO" id="GO:0016787">
    <property type="term" value="F:hydrolase activity"/>
    <property type="evidence" value="ECO:0007669"/>
    <property type="project" value="UniProtKB-KW"/>
</dbReference>
<feature type="non-terminal residue" evidence="46">
    <location>
        <position position="917"/>
    </location>
</feature>
<evidence type="ECO:0000256" key="20">
    <source>
        <dbReference type="ARBA" id="ARBA00022741"/>
    </source>
</evidence>
<dbReference type="Gene3D" id="1.20.120.1080">
    <property type="match status" value="1"/>
</dbReference>
<reference evidence="46 47" key="1">
    <citation type="submission" date="2019-09" db="EMBL/GenBank/DDBJ databases">
        <title>Bird 10,000 Genomes (B10K) Project - Family phase.</title>
        <authorList>
            <person name="Zhang G."/>
        </authorList>
    </citation>
    <scope>NUCLEOTIDE SEQUENCE [LARGE SCALE GENOMIC DNA]</scope>
    <source>
        <strain evidence="46">B10K-DU-029-51</strain>
    </source>
</reference>
<keyword evidence="47" id="KW-1185">Reference proteome</keyword>
<feature type="domain" description="Helicase C-terminal" evidence="45">
    <location>
        <begin position="386"/>
        <end position="556"/>
    </location>
</feature>
<dbReference type="Pfam" id="PF26026">
    <property type="entry name" value="RNA_hel_CTD"/>
    <property type="match status" value="1"/>
</dbReference>
<dbReference type="GO" id="GO:0000781">
    <property type="term" value="C:chromosome, telomeric region"/>
    <property type="evidence" value="ECO:0007669"/>
    <property type="project" value="UniProtKB-SubCell"/>
</dbReference>
<dbReference type="GO" id="GO:0045087">
    <property type="term" value="P:innate immune response"/>
    <property type="evidence" value="ECO:0007669"/>
    <property type="project" value="UniProtKB-KW"/>
</dbReference>
<evidence type="ECO:0000256" key="25">
    <source>
        <dbReference type="ARBA" id="ARBA00022842"/>
    </source>
</evidence>
<evidence type="ECO:0000256" key="2">
    <source>
        <dbReference type="ARBA" id="ARBA00004173"/>
    </source>
</evidence>
<evidence type="ECO:0000256" key="43">
    <source>
        <dbReference type="SAM" id="MobiDB-lite"/>
    </source>
</evidence>
<evidence type="ECO:0000256" key="13">
    <source>
        <dbReference type="ARBA" id="ARBA00022473"/>
    </source>
</evidence>
<dbReference type="EMBL" id="VZTX01003664">
    <property type="protein sequence ID" value="NXU09336.1"/>
    <property type="molecule type" value="Genomic_DNA"/>
</dbReference>
<evidence type="ECO:0000256" key="39">
    <source>
        <dbReference type="ARBA" id="ARBA00047984"/>
    </source>
</evidence>
<evidence type="ECO:0000259" key="44">
    <source>
        <dbReference type="PROSITE" id="PS51192"/>
    </source>
</evidence>
<keyword evidence="11" id="KW-0813">Transport</keyword>
<feature type="compositionally biased region" description="Basic and acidic residues" evidence="43">
    <location>
        <begin position="48"/>
        <end position="57"/>
    </location>
</feature>
<keyword evidence="15" id="KW-0678">Repressor</keyword>
<evidence type="ECO:0000256" key="30">
    <source>
        <dbReference type="ARBA" id="ARBA00022990"/>
    </source>
</evidence>
<dbReference type="Pfam" id="PF00270">
    <property type="entry name" value="DEAD"/>
    <property type="match status" value="1"/>
</dbReference>
<evidence type="ECO:0000256" key="7">
    <source>
        <dbReference type="ARBA" id="ARBA00004489"/>
    </source>
</evidence>